<dbReference type="Pfam" id="PF01212">
    <property type="entry name" value="Beta_elim_lyase"/>
    <property type="match status" value="1"/>
</dbReference>
<dbReference type="KEGG" id="caml:H6X83_01385"/>
<evidence type="ECO:0000313" key="6">
    <source>
        <dbReference type="Proteomes" id="UP000516046"/>
    </source>
</evidence>
<evidence type="ECO:0000313" key="5">
    <source>
        <dbReference type="EMBL" id="QNO18347.1"/>
    </source>
</evidence>
<keyword evidence="3" id="KW-0663">Pyridoxal phosphate</keyword>
<gene>
    <name evidence="5" type="ORF">H6X83_01385</name>
</gene>
<dbReference type="SUPFAM" id="SSF53383">
    <property type="entry name" value="PLP-dependent transferases"/>
    <property type="match status" value="1"/>
</dbReference>
<sequence>MLRFECDYGEGAHPRILQKLVETNLEQTPGYGLDPYCESAAARIRSLCGTPDADVHFLVGGTQTNTTVIAAILRPWQGAIATSEGHIAVHETGAIEASGHKVLTLPSHDAKMDAAELRAHCTAHFADDSSEHTVQPGLIYISHPTESGTLYSLAELKAIRAVCSEFHLPLFIDGARLAYGLAAEGTDVTLTDIAHLSDVFYIGGTKVGALFGEAVVITNDALKKDFRYMIKQRGGMLAKGRLLGIQFDTLLKDNLYFQLGEHADQLAMKIRGSCLGKGLSLYVDSPTNQQFVVFPDKLLEKLEKDFSFSFIAKPDSTHTVVRICTSWATTESSVQTLCSAISNL</sequence>
<accession>A0A7G9WI35</accession>
<dbReference type="InterPro" id="IPR015424">
    <property type="entry name" value="PyrdxlP-dep_Trfase"/>
</dbReference>
<organism evidence="5 6">
    <name type="scientific">Caproicibacterium amylolyticum</name>
    <dbReference type="NCBI Taxonomy" id="2766537"/>
    <lineage>
        <taxon>Bacteria</taxon>
        <taxon>Bacillati</taxon>
        <taxon>Bacillota</taxon>
        <taxon>Clostridia</taxon>
        <taxon>Eubacteriales</taxon>
        <taxon>Oscillospiraceae</taxon>
        <taxon>Caproicibacterium</taxon>
    </lineage>
</organism>
<dbReference type="PANTHER" id="PTHR48097">
    <property type="entry name" value="L-THREONINE ALDOLASE-RELATED"/>
    <property type="match status" value="1"/>
</dbReference>
<comment type="cofactor">
    <cofactor evidence="1">
        <name>pyridoxal 5'-phosphate</name>
        <dbReference type="ChEBI" id="CHEBI:597326"/>
    </cofactor>
</comment>
<evidence type="ECO:0000256" key="1">
    <source>
        <dbReference type="ARBA" id="ARBA00001933"/>
    </source>
</evidence>
<dbReference type="GO" id="GO:0006520">
    <property type="term" value="P:amino acid metabolic process"/>
    <property type="evidence" value="ECO:0007669"/>
    <property type="project" value="InterPro"/>
</dbReference>
<dbReference type="Gene3D" id="3.40.640.10">
    <property type="entry name" value="Type I PLP-dependent aspartate aminotransferase-like (Major domain)"/>
    <property type="match status" value="1"/>
</dbReference>
<comment type="similarity">
    <text evidence="2">Belongs to the threonine aldolase family.</text>
</comment>
<dbReference type="PANTHER" id="PTHR48097:SF5">
    <property type="entry name" value="LOW SPECIFICITY L-THREONINE ALDOLASE"/>
    <property type="match status" value="1"/>
</dbReference>
<proteinExistence type="inferred from homology"/>
<dbReference type="InterPro" id="IPR015421">
    <property type="entry name" value="PyrdxlP-dep_Trfase_major"/>
</dbReference>
<evidence type="ECO:0000259" key="4">
    <source>
        <dbReference type="Pfam" id="PF01212"/>
    </source>
</evidence>
<dbReference type="InterPro" id="IPR015422">
    <property type="entry name" value="PyrdxlP-dep_Trfase_small"/>
</dbReference>
<reference evidence="5 6" key="1">
    <citation type="submission" date="2020-08" db="EMBL/GenBank/DDBJ databases">
        <authorList>
            <person name="Ren C."/>
            <person name="Gu Y."/>
            <person name="Xu Y."/>
        </authorList>
    </citation>
    <scope>NUCLEOTIDE SEQUENCE [LARGE SCALE GENOMIC DNA]</scope>
    <source>
        <strain evidence="5 6">LBM18003</strain>
    </source>
</reference>
<evidence type="ECO:0000256" key="2">
    <source>
        <dbReference type="ARBA" id="ARBA00006966"/>
    </source>
</evidence>
<dbReference type="EMBL" id="CP060696">
    <property type="protein sequence ID" value="QNO18347.1"/>
    <property type="molecule type" value="Genomic_DNA"/>
</dbReference>
<name>A0A7G9WI35_9FIRM</name>
<dbReference type="AlphaFoldDB" id="A0A7G9WI35"/>
<evidence type="ECO:0000256" key="3">
    <source>
        <dbReference type="ARBA" id="ARBA00022898"/>
    </source>
</evidence>
<protein>
    <submittedName>
        <fullName evidence="5">Low specificity L-threonine aldolase</fullName>
    </submittedName>
</protein>
<feature type="domain" description="Aromatic amino acid beta-eliminating lyase/threonine aldolase" evidence="4">
    <location>
        <begin position="30"/>
        <end position="240"/>
    </location>
</feature>
<dbReference type="RefSeq" id="WP_212507410.1">
    <property type="nucleotide sequence ID" value="NZ_CP060696.1"/>
</dbReference>
<keyword evidence="6" id="KW-1185">Reference proteome</keyword>
<dbReference type="Gene3D" id="3.90.1150.10">
    <property type="entry name" value="Aspartate Aminotransferase, domain 1"/>
    <property type="match status" value="1"/>
</dbReference>
<dbReference type="GO" id="GO:0016829">
    <property type="term" value="F:lyase activity"/>
    <property type="evidence" value="ECO:0007669"/>
    <property type="project" value="InterPro"/>
</dbReference>
<dbReference type="InterPro" id="IPR001597">
    <property type="entry name" value="ArAA_b-elim_lyase/Thr_aldolase"/>
</dbReference>
<dbReference type="Proteomes" id="UP000516046">
    <property type="component" value="Chromosome"/>
</dbReference>